<keyword evidence="7 13" id="KW-0801">TPQ</keyword>
<comment type="cofactor">
    <cofactor evidence="1">
        <name>Cu cation</name>
        <dbReference type="ChEBI" id="CHEBI:23378"/>
    </cofactor>
</comment>
<dbReference type="EMBL" id="BONZ01000038">
    <property type="protein sequence ID" value="GIH15939.1"/>
    <property type="molecule type" value="Genomic_DNA"/>
</dbReference>
<dbReference type="Pfam" id="PF01179">
    <property type="entry name" value="Cu_amine_oxid"/>
    <property type="match status" value="1"/>
</dbReference>
<evidence type="ECO:0000256" key="11">
    <source>
        <dbReference type="ARBA" id="ARBA00023211"/>
    </source>
</evidence>
<evidence type="ECO:0000256" key="12">
    <source>
        <dbReference type="ARBA" id="ARBA00048032"/>
    </source>
</evidence>
<name>A0A8J3VRB2_9ACTN</name>
<dbReference type="InterPro" id="IPR016182">
    <property type="entry name" value="Cu_amine_oxidase_N-reg"/>
</dbReference>
<protein>
    <recommendedName>
        <fullName evidence="15">Amine oxidase</fullName>
        <ecNumber evidence="15">1.4.3.-</ecNumber>
    </recommendedName>
</protein>
<dbReference type="InterPro" id="IPR036460">
    <property type="entry name" value="Cu_amine_oxidase_C_sf"/>
</dbReference>
<evidence type="ECO:0000259" key="17">
    <source>
        <dbReference type="Pfam" id="PF01179"/>
    </source>
</evidence>
<dbReference type="PANTHER" id="PTHR10638:SF86">
    <property type="entry name" value="COPPER AMINE OXIDASE 1-RELATED"/>
    <property type="match status" value="1"/>
</dbReference>
<evidence type="ECO:0000256" key="8">
    <source>
        <dbReference type="ARBA" id="ARBA00023002"/>
    </source>
</evidence>
<feature type="modified residue" description="2',4',5'-topaquinone" evidence="14">
    <location>
        <position position="382"/>
    </location>
</feature>
<dbReference type="GO" id="GO:0048038">
    <property type="term" value="F:quinone binding"/>
    <property type="evidence" value="ECO:0007669"/>
    <property type="project" value="InterPro"/>
</dbReference>
<keyword evidence="9 15" id="KW-0186">Copper</keyword>
<accession>A0A8J3VRB2</accession>
<comment type="catalytic activity">
    <reaction evidence="12">
        <text>a primary methyl amine + O2 + H2O = an aldehyde + H2O2 + NH4(+)</text>
        <dbReference type="Rhea" id="RHEA:16153"/>
        <dbReference type="ChEBI" id="CHEBI:15377"/>
        <dbReference type="ChEBI" id="CHEBI:15379"/>
        <dbReference type="ChEBI" id="CHEBI:16240"/>
        <dbReference type="ChEBI" id="CHEBI:17478"/>
        <dbReference type="ChEBI" id="CHEBI:28938"/>
        <dbReference type="ChEBI" id="CHEBI:228804"/>
        <dbReference type="EC" id="1.4.3.21"/>
    </reaction>
</comment>
<dbReference type="RefSeq" id="WP_203919545.1">
    <property type="nucleotide sequence ID" value="NZ_BONZ01000038.1"/>
</dbReference>
<keyword evidence="10" id="KW-1015">Disulfide bond</keyword>
<evidence type="ECO:0000259" key="19">
    <source>
        <dbReference type="Pfam" id="PF21994"/>
    </source>
</evidence>
<feature type="domain" description="AGAO-like N2" evidence="19">
    <location>
        <begin position="12"/>
        <end position="87"/>
    </location>
</feature>
<dbReference type="Proteomes" id="UP000642748">
    <property type="component" value="Unassembled WGS sequence"/>
</dbReference>
<comment type="cofactor">
    <cofactor evidence="15">
        <name>Cu cation</name>
        <dbReference type="ChEBI" id="CHEBI:23378"/>
    </cofactor>
    <text evidence="15">Contains 1 topaquinone per subunit.</text>
</comment>
<dbReference type="Gene3D" id="2.70.98.20">
    <property type="entry name" value="Copper amine oxidase, catalytic domain"/>
    <property type="match status" value="1"/>
</dbReference>
<keyword evidence="11" id="KW-0464">Manganese</keyword>
<feature type="active site" description="Schiff-base intermediate with substrate; via topaquinone" evidence="13">
    <location>
        <position position="382"/>
    </location>
</feature>
<evidence type="ECO:0000256" key="2">
    <source>
        <dbReference type="ARBA" id="ARBA00001936"/>
    </source>
</evidence>
<keyword evidence="21" id="KW-1185">Reference proteome</keyword>
<evidence type="ECO:0000256" key="16">
    <source>
        <dbReference type="SAM" id="MobiDB-lite"/>
    </source>
</evidence>
<dbReference type="Gene3D" id="3.10.450.40">
    <property type="match status" value="2"/>
</dbReference>
<dbReference type="GO" id="GO:0005507">
    <property type="term" value="F:copper ion binding"/>
    <property type="evidence" value="ECO:0007669"/>
    <property type="project" value="InterPro"/>
</dbReference>
<comment type="cofactor">
    <cofactor evidence="2">
        <name>Mn(2+)</name>
        <dbReference type="ChEBI" id="CHEBI:29035"/>
    </cofactor>
</comment>
<evidence type="ECO:0000256" key="5">
    <source>
        <dbReference type="ARBA" id="ARBA00011738"/>
    </source>
</evidence>
<evidence type="ECO:0000256" key="3">
    <source>
        <dbReference type="ARBA" id="ARBA00001947"/>
    </source>
</evidence>
<proteinExistence type="inferred from homology"/>
<reference evidence="20" key="1">
    <citation type="submission" date="2021-01" db="EMBL/GenBank/DDBJ databases">
        <title>Whole genome shotgun sequence of Rugosimonospora africana NBRC 104875.</title>
        <authorList>
            <person name="Komaki H."/>
            <person name="Tamura T."/>
        </authorList>
    </citation>
    <scope>NUCLEOTIDE SEQUENCE</scope>
    <source>
        <strain evidence="20">NBRC 104875</strain>
    </source>
</reference>
<evidence type="ECO:0000256" key="4">
    <source>
        <dbReference type="ARBA" id="ARBA00007983"/>
    </source>
</evidence>
<comment type="caution">
    <text evidence="20">The sequence shown here is derived from an EMBL/GenBank/DDBJ whole genome shotgun (WGS) entry which is preliminary data.</text>
</comment>
<evidence type="ECO:0000256" key="10">
    <source>
        <dbReference type="ARBA" id="ARBA00023157"/>
    </source>
</evidence>
<dbReference type="InterPro" id="IPR049948">
    <property type="entry name" value="Cu_Am_ox_TPQ-bd"/>
</dbReference>
<dbReference type="AlphaFoldDB" id="A0A8J3VRB2"/>
<evidence type="ECO:0000259" key="18">
    <source>
        <dbReference type="Pfam" id="PF02728"/>
    </source>
</evidence>
<evidence type="ECO:0000256" key="15">
    <source>
        <dbReference type="RuleBase" id="RU000672"/>
    </source>
</evidence>
<gene>
    <name evidence="20" type="primary">tynA</name>
    <name evidence="20" type="ORF">Raf01_41110</name>
</gene>
<dbReference type="GO" id="GO:0009308">
    <property type="term" value="P:amine metabolic process"/>
    <property type="evidence" value="ECO:0007669"/>
    <property type="project" value="UniProtKB-UniRule"/>
</dbReference>
<comment type="similarity">
    <text evidence="4 15">Belongs to the copper/topaquinone oxidase family.</text>
</comment>
<evidence type="ECO:0000313" key="20">
    <source>
        <dbReference type="EMBL" id="GIH15939.1"/>
    </source>
</evidence>
<comment type="subunit">
    <text evidence="5">Homodimer.</text>
</comment>
<keyword evidence="8 15" id="KW-0560">Oxidoreductase</keyword>
<feature type="region of interest" description="Disordered" evidence="16">
    <location>
        <begin position="628"/>
        <end position="682"/>
    </location>
</feature>
<dbReference type="InterPro" id="IPR054157">
    <property type="entry name" value="AGAO-like_N2"/>
</dbReference>
<dbReference type="Pfam" id="PF21994">
    <property type="entry name" value="AGAO-like_N2"/>
    <property type="match status" value="1"/>
</dbReference>
<dbReference type="PROSITE" id="PS01165">
    <property type="entry name" value="COPPER_AMINE_OXID_2"/>
    <property type="match status" value="1"/>
</dbReference>
<sequence length="682" mass="74383">MTATHPLDPVSAEEYRATRDILRTAGLLGDATRFAYAGLDEPHKGDVLAYQSGDPVARSVRAFLIDVTTGDLDDVVVSLDRGEVVSQRRLDPVRDGQAPILDQDFVTADEVVRADPRWGAAMARRGLTDLGKVRACPLTAGSYGLDGEAGRRLVRVLAFVQEHEKDLAWAHPVDGVVAYVDLVARRVLDVVDAQDLPVPGESGDYDDPAVAGPPRTTLRPIEITQPEGPSFTLDGTYLEWQNWSLRIGFDAREGLSLHQVCYDDGGRRRPVLYRASVAEMVVPYGDPTPARFFQNYFDTGEYLVGKFANSLELGCDCLGDITYLDATVADDHGEPRVIRNAICVHEEDFGVLWKHTDIFSGSAQTRRQRRLVISFFATVGNYDYGFYWYLYLDGSIELEVKLTGVIWTSSHPGGDYPYAPEVAPGLGGPAHQHLFSARLDMMVDGLSNAVDEVDVRGVPVGPDNPYGNALVRDVTRLRRESEAARLAAPDLGRVWRVVNPDSRNRLGQPVSFVLHPQPAPTLLADPSSTVYDRARFATRHLWVTAYDPAQRYPAGDIVNQHPGGAGLPEYVAADRDIDGADIVLWHTFGPTHFPRPEDWPVMPVERCGFRLVPVGFFDRNPTLDVPAPAGGHCHTGGHDHAGSDHAGSDHAGSDHGGSDHGGHDHGAGHEHGGSAHAGHDAR</sequence>
<dbReference type="FunFam" id="2.70.98.20:FF:000001">
    <property type="entry name" value="Amine oxidase"/>
    <property type="match status" value="1"/>
</dbReference>
<comment type="PTM">
    <text evidence="14 15">Topaquinone (TPQ) is generated by copper-dependent autoxidation of a specific tyrosyl residue.</text>
</comment>
<evidence type="ECO:0000256" key="1">
    <source>
        <dbReference type="ARBA" id="ARBA00001935"/>
    </source>
</evidence>
<dbReference type="EC" id="1.4.3.-" evidence="15"/>
<dbReference type="InterPro" id="IPR049947">
    <property type="entry name" value="Cu_Am_Ox_Cu-bd"/>
</dbReference>
<organism evidence="20 21">
    <name type="scientific">Rugosimonospora africana</name>
    <dbReference type="NCBI Taxonomy" id="556532"/>
    <lineage>
        <taxon>Bacteria</taxon>
        <taxon>Bacillati</taxon>
        <taxon>Actinomycetota</taxon>
        <taxon>Actinomycetes</taxon>
        <taxon>Micromonosporales</taxon>
        <taxon>Micromonosporaceae</taxon>
        <taxon>Rugosimonospora</taxon>
    </lineage>
</organism>
<dbReference type="PROSITE" id="PS01164">
    <property type="entry name" value="COPPER_AMINE_OXID_1"/>
    <property type="match status" value="1"/>
</dbReference>
<feature type="domain" description="Copper amine oxidase catalytic" evidence="17">
    <location>
        <begin position="221"/>
        <end position="623"/>
    </location>
</feature>
<feature type="compositionally biased region" description="Basic and acidic residues" evidence="16">
    <location>
        <begin position="636"/>
        <end position="682"/>
    </location>
</feature>
<evidence type="ECO:0000256" key="14">
    <source>
        <dbReference type="PIRSR" id="PIRSR600269-51"/>
    </source>
</evidence>
<evidence type="ECO:0000256" key="7">
    <source>
        <dbReference type="ARBA" id="ARBA00022772"/>
    </source>
</evidence>
<evidence type="ECO:0000256" key="9">
    <source>
        <dbReference type="ARBA" id="ARBA00023008"/>
    </source>
</evidence>
<evidence type="ECO:0000256" key="6">
    <source>
        <dbReference type="ARBA" id="ARBA00022723"/>
    </source>
</evidence>
<dbReference type="NCBIfam" id="NF008559">
    <property type="entry name" value="PRK11504.1"/>
    <property type="match status" value="1"/>
</dbReference>
<dbReference type="InterPro" id="IPR000269">
    <property type="entry name" value="Cu_amine_oxidase"/>
</dbReference>
<keyword evidence="6 15" id="KW-0479">Metal-binding</keyword>
<dbReference type="InterPro" id="IPR015798">
    <property type="entry name" value="Cu_amine_oxidase_C"/>
</dbReference>
<feature type="domain" description="Copper amine oxidase N3-terminal" evidence="18">
    <location>
        <begin position="99"/>
        <end position="194"/>
    </location>
</feature>
<dbReference type="PANTHER" id="PTHR10638">
    <property type="entry name" value="COPPER AMINE OXIDASE"/>
    <property type="match status" value="1"/>
</dbReference>
<dbReference type="GO" id="GO:0008131">
    <property type="term" value="F:primary methylamine oxidase activity"/>
    <property type="evidence" value="ECO:0007669"/>
    <property type="project" value="UniProtKB-EC"/>
</dbReference>
<dbReference type="SUPFAM" id="SSF49998">
    <property type="entry name" value="Amine oxidase catalytic domain"/>
    <property type="match status" value="1"/>
</dbReference>
<dbReference type="Pfam" id="PF02728">
    <property type="entry name" value="Cu_amine_oxidN3"/>
    <property type="match status" value="1"/>
</dbReference>
<evidence type="ECO:0000313" key="21">
    <source>
        <dbReference type="Proteomes" id="UP000642748"/>
    </source>
</evidence>
<dbReference type="SUPFAM" id="SSF54416">
    <property type="entry name" value="Amine oxidase N-terminal region"/>
    <property type="match status" value="2"/>
</dbReference>
<feature type="active site" description="Proton acceptor" evidence="13">
    <location>
        <position position="298"/>
    </location>
</feature>
<dbReference type="InterPro" id="IPR015802">
    <property type="entry name" value="Cu_amine_oxidase_N3"/>
</dbReference>
<evidence type="ECO:0000256" key="13">
    <source>
        <dbReference type="PIRSR" id="PIRSR600269-50"/>
    </source>
</evidence>
<comment type="cofactor">
    <cofactor evidence="3">
        <name>Zn(2+)</name>
        <dbReference type="ChEBI" id="CHEBI:29105"/>
    </cofactor>
</comment>